<dbReference type="EMBL" id="ASPP01015765">
    <property type="protein sequence ID" value="ETO17930.1"/>
    <property type="molecule type" value="Genomic_DNA"/>
</dbReference>
<dbReference type="AlphaFoldDB" id="X6MXY4"/>
<evidence type="ECO:0000313" key="2">
    <source>
        <dbReference type="EMBL" id="ETO17930.1"/>
    </source>
</evidence>
<feature type="region of interest" description="Disordered" evidence="1">
    <location>
        <begin position="16"/>
        <end position="45"/>
    </location>
</feature>
<sequence length="107" mass="12675">MTPEFREQVFNLTLRDVTKNNKNEKDKPFQEGDENQKCPDKKLYEKKQTKRRRVKVLTELQKLFGLLQNKTTTTVSTKGLTNAFGWNSDEVILKKKTKKKLYMKIHV</sequence>
<organism evidence="2 3">
    <name type="scientific">Reticulomyxa filosa</name>
    <dbReference type="NCBI Taxonomy" id="46433"/>
    <lineage>
        <taxon>Eukaryota</taxon>
        <taxon>Sar</taxon>
        <taxon>Rhizaria</taxon>
        <taxon>Retaria</taxon>
        <taxon>Foraminifera</taxon>
        <taxon>Monothalamids</taxon>
        <taxon>Reticulomyxidae</taxon>
        <taxon>Reticulomyxa</taxon>
    </lineage>
</organism>
<name>X6MXY4_RETFI</name>
<gene>
    <name evidence="2" type="ORF">RFI_19378</name>
</gene>
<accession>X6MXY4</accession>
<reference evidence="2 3" key="1">
    <citation type="journal article" date="2013" name="Curr. Biol.">
        <title>The Genome of the Foraminiferan Reticulomyxa filosa.</title>
        <authorList>
            <person name="Glockner G."/>
            <person name="Hulsmann N."/>
            <person name="Schleicher M."/>
            <person name="Noegel A.A."/>
            <person name="Eichinger L."/>
            <person name="Gallinger C."/>
            <person name="Pawlowski J."/>
            <person name="Sierra R."/>
            <person name="Euteneuer U."/>
            <person name="Pillet L."/>
            <person name="Moustafa A."/>
            <person name="Platzer M."/>
            <person name="Groth M."/>
            <person name="Szafranski K."/>
            <person name="Schliwa M."/>
        </authorList>
    </citation>
    <scope>NUCLEOTIDE SEQUENCE [LARGE SCALE GENOMIC DNA]</scope>
</reference>
<proteinExistence type="predicted"/>
<evidence type="ECO:0000256" key="1">
    <source>
        <dbReference type="SAM" id="MobiDB-lite"/>
    </source>
</evidence>
<protein>
    <submittedName>
        <fullName evidence="2">Uncharacterized protein</fullName>
    </submittedName>
</protein>
<dbReference type="Proteomes" id="UP000023152">
    <property type="component" value="Unassembled WGS sequence"/>
</dbReference>
<evidence type="ECO:0000313" key="3">
    <source>
        <dbReference type="Proteomes" id="UP000023152"/>
    </source>
</evidence>
<comment type="caution">
    <text evidence="2">The sequence shown here is derived from an EMBL/GenBank/DDBJ whole genome shotgun (WGS) entry which is preliminary data.</text>
</comment>
<keyword evidence="3" id="KW-1185">Reference proteome</keyword>